<reference evidence="8" key="1">
    <citation type="journal article" date="2014" name="Int. J. Syst. Evol. Microbiol.">
        <title>Complete genome sequence of Corynebacterium casei LMG S-19264T (=DSM 44701T), isolated from a smear-ripened cheese.</title>
        <authorList>
            <consortium name="US DOE Joint Genome Institute (JGI-PGF)"/>
            <person name="Walter F."/>
            <person name="Albersmeier A."/>
            <person name="Kalinowski J."/>
            <person name="Ruckert C."/>
        </authorList>
    </citation>
    <scope>NUCLEOTIDE SEQUENCE</scope>
    <source>
        <strain evidence="8">KCTC 12870</strain>
    </source>
</reference>
<dbReference type="GO" id="GO:0008713">
    <property type="term" value="F:ADP-heptose-lipopolysaccharide heptosyltransferase activity"/>
    <property type="evidence" value="ECO:0007669"/>
    <property type="project" value="TreeGrafter"/>
</dbReference>
<dbReference type="GO" id="GO:0016746">
    <property type="term" value="F:acyltransferase activity"/>
    <property type="evidence" value="ECO:0007669"/>
    <property type="project" value="UniProtKB-KW"/>
</dbReference>
<dbReference type="InterPro" id="IPR002201">
    <property type="entry name" value="Glyco_trans_9"/>
</dbReference>
<evidence type="ECO:0000256" key="4">
    <source>
        <dbReference type="ARBA" id="ARBA00022676"/>
    </source>
</evidence>
<dbReference type="GO" id="GO:0005886">
    <property type="term" value="C:plasma membrane"/>
    <property type="evidence" value="ECO:0007669"/>
    <property type="project" value="UniProtKB-SubCell"/>
</dbReference>
<dbReference type="Pfam" id="PF03279">
    <property type="entry name" value="Lip_A_acyltrans"/>
    <property type="match status" value="1"/>
</dbReference>
<evidence type="ECO:0000313" key="9">
    <source>
        <dbReference type="Proteomes" id="UP000642829"/>
    </source>
</evidence>
<dbReference type="GO" id="GO:0009247">
    <property type="term" value="P:glycolipid biosynthetic process"/>
    <property type="evidence" value="ECO:0007669"/>
    <property type="project" value="UniProtKB-ARBA"/>
</dbReference>
<proteinExistence type="predicted"/>
<comment type="subcellular location">
    <subcellularLocation>
        <location evidence="1">Cell inner membrane</location>
    </subcellularLocation>
</comment>
<keyword evidence="7" id="KW-0012">Acyltransferase</keyword>
<keyword evidence="6" id="KW-0472">Membrane</keyword>
<dbReference type="GO" id="GO:0005829">
    <property type="term" value="C:cytosol"/>
    <property type="evidence" value="ECO:0007669"/>
    <property type="project" value="TreeGrafter"/>
</dbReference>
<keyword evidence="3" id="KW-0997">Cell inner membrane</keyword>
<evidence type="ECO:0000256" key="2">
    <source>
        <dbReference type="ARBA" id="ARBA00022475"/>
    </source>
</evidence>
<comment type="caution">
    <text evidence="8">The sequence shown here is derived from an EMBL/GenBank/DDBJ whole genome shotgun (WGS) entry which is preliminary data.</text>
</comment>
<keyword evidence="2" id="KW-1003">Cell membrane</keyword>
<reference evidence="8" key="2">
    <citation type="submission" date="2020-09" db="EMBL/GenBank/DDBJ databases">
        <authorList>
            <person name="Sun Q."/>
            <person name="Kim S."/>
        </authorList>
    </citation>
    <scope>NUCLEOTIDE SEQUENCE</scope>
    <source>
        <strain evidence="8">KCTC 12870</strain>
    </source>
</reference>
<keyword evidence="5" id="KW-0808">Transferase</keyword>
<dbReference type="GO" id="GO:0009244">
    <property type="term" value="P:lipopolysaccharide core region biosynthetic process"/>
    <property type="evidence" value="ECO:0007669"/>
    <property type="project" value="TreeGrafter"/>
</dbReference>
<dbReference type="EMBL" id="BMXG01000001">
    <property type="protein sequence ID" value="GHB90024.1"/>
    <property type="molecule type" value="Genomic_DNA"/>
</dbReference>
<dbReference type="InterPro" id="IPR004960">
    <property type="entry name" value="LipA_acyltrans"/>
</dbReference>
<evidence type="ECO:0000256" key="5">
    <source>
        <dbReference type="ARBA" id="ARBA00022679"/>
    </source>
</evidence>
<dbReference type="Pfam" id="PF01075">
    <property type="entry name" value="Glyco_transf_9"/>
    <property type="match status" value="1"/>
</dbReference>
<organism evidence="8 9">
    <name type="scientific">Cerasicoccus arenae</name>
    <dbReference type="NCBI Taxonomy" id="424488"/>
    <lineage>
        <taxon>Bacteria</taxon>
        <taxon>Pseudomonadati</taxon>
        <taxon>Verrucomicrobiota</taxon>
        <taxon>Opitutia</taxon>
        <taxon>Puniceicoccales</taxon>
        <taxon>Cerasicoccaceae</taxon>
        <taxon>Cerasicoccus</taxon>
    </lineage>
</organism>
<evidence type="ECO:0000313" key="8">
    <source>
        <dbReference type="EMBL" id="GHB90024.1"/>
    </source>
</evidence>
<evidence type="ECO:0000256" key="7">
    <source>
        <dbReference type="ARBA" id="ARBA00023315"/>
    </source>
</evidence>
<dbReference type="RefSeq" id="WP_189510630.1">
    <property type="nucleotide sequence ID" value="NZ_BMXG01000001.1"/>
</dbReference>
<evidence type="ECO:0000256" key="1">
    <source>
        <dbReference type="ARBA" id="ARBA00004533"/>
    </source>
</evidence>
<dbReference type="PANTHER" id="PTHR30160">
    <property type="entry name" value="TETRAACYLDISACCHARIDE 4'-KINASE-RELATED"/>
    <property type="match status" value="1"/>
</dbReference>
<dbReference type="SUPFAM" id="SSF53756">
    <property type="entry name" value="UDP-Glycosyltransferase/glycogen phosphorylase"/>
    <property type="match status" value="1"/>
</dbReference>
<dbReference type="InterPro" id="IPR051199">
    <property type="entry name" value="LPS_LOS_Heptosyltrfase"/>
</dbReference>
<evidence type="ECO:0000256" key="6">
    <source>
        <dbReference type="ARBA" id="ARBA00023136"/>
    </source>
</evidence>
<dbReference type="Proteomes" id="UP000642829">
    <property type="component" value="Unassembled WGS sequence"/>
</dbReference>
<gene>
    <name evidence="8" type="ORF">GCM10007047_00780</name>
</gene>
<sequence>MLKLIHIFGWFLARCPEAFSRALAAALGDLIYVLPTRRRRTILANLHHAFPEMGEAARRAIARTSCRRTVELALLLLVSPHYSTEQLRGRFQIDPFFEKELNENAESPEAAVAIVPHLCLMESLTLLPTLTAGPCPPIATIYRPLKQRALEDWVLRTRQRFGMRLLSRKEGFAEAIQMIRDKKVVAILFDQNAGNTGLLSTFLGRVCSSTELPGMLAAKYNTRYVAVWTERTGFWRGVLKMEELPKPATAQEGVFIANDWFEKKMIAEPAFRTDWLWLHDRWRTQDQANRRLQLKHRRDALPDEIAWRGWDGLPRNTRIWIRMPNWLGDVVMALPLIRAIQQARPDAQITLLARKQFTAFLNCLPGIGRVITLPPKNSHEEGTFFADCALEYPDTHILFTNSFRGDREAKRIGAPQRFGILRPGKSRPLLTHHWALPSGLDEATIHQTELWRQFLGSFGLEQPIDFTPFSINDFSHAESYTLQCKASIGLICGTENEPAKRWPVDQWRALIERFPEERFALFGTKKDRAITAQVAEGFSADRVMDLAGQTSINEFAQELAACRALVTNDTGGMHLANMLGVPVVVIFGPTNPIRTGPCFTAPKALLQPPDCGQTGGGSIADVTPERAAEALQEILAGQTDA</sequence>
<dbReference type="AlphaFoldDB" id="A0A8J3DEN6"/>
<name>A0A8J3DEN6_9BACT</name>
<dbReference type="Gene3D" id="3.40.50.2000">
    <property type="entry name" value="Glycogen Phosphorylase B"/>
    <property type="match status" value="2"/>
</dbReference>
<evidence type="ECO:0008006" key="10">
    <source>
        <dbReference type="Google" id="ProtNLM"/>
    </source>
</evidence>
<protein>
    <recommendedName>
        <fullName evidence="10">Lipopolysaccharide heptosyltransferase II</fullName>
    </recommendedName>
</protein>
<dbReference type="CDD" id="cd07984">
    <property type="entry name" value="LPLAT_LABLAT-like"/>
    <property type="match status" value="1"/>
</dbReference>
<keyword evidence="4" id="KW-0328">Glycosyltransferase</keyword>
<dbReference type="PANTHER" id="PTHR30160:SF7">
    <property type="entry name" value="ADP-HEPTOSE--LPS HEPTOSYLTRANSFERASE 2"/>
    <property type="match status" value="1"/>
</dbReference>
<evidence type="ECO:0000256" key="3">
    <source>
        <dbReference type="ARBA" id="ARBA00022519"/>
    </source>
</evidence>
<accession>A0A8J3DEN6</accession>
<dbReference type="CDD" id="cd03789">
    <property type="entry name" value="GT9_LPS_heptosyltransferase"/>
    <property type="match status" value="1"/>
</dbReference>
<keyword evidence="9" id="KW-1185">Reference proteome</keyword>